<comment type="caution">
    <text evidence="2">The sequence shown here is derived from an EMBL/GenBank/DDBJ whole genome shotgun (WGS) entry which is preliminary data.</text>
</comment>
<dbReference type="Proteomes" id="UP000651452">
    <property type="component" value="Unassembled WGS sequence"/>
</dbReference>
<dbReference type="AlphaFoldDB" id="A0A8H7J7M3"/>
<gene>
    <name evidence="2" type="ORF">EKO04_005093</name>
</gene>
<dbReference type="EMBL" id="RZGK01000008">
    <property type="protein sequence ID" value="KAF9697196.1"/>
    <property type="molecule type" value="Genomic_DNA"/>
</dbReference>
<keyword evidence="3" id="KW-1185">Reference proteome</keyword>
<protein>
    <recommendedName>
        <fullName evidence="1">Prion-inhibition and propagation HeLo domain-containing protein</fullName>
    </recommendedName>
</protein>
<reference evidence="2" key="2">
    <citation type="submission" date="2020-09" db="EMBL/GenBank/DDBJ databases">
        <title>Reference genome assembly for Australian Ascochyta lentis isolate Al4.</title>
        <authorList>
            <person name="Lee R.C."/>
            <person name="Farfan-Caceres L.M."/>
            <person name="Debler J.W."/>
            <person name="Williams A.H."/>
            <person name="Henares B.M."/>
        </authorList>
    </citation>
    <scope>NUCLEOTIDE SEQUENCE</scope>
    <source>
        <strain evidence="2">Al4</strain>
    </source>
</reference>
<evidence type="ECO:0000259" key="1">
    <source>
        <dbReference type="Pfam" id="PF14479"/>
    </source>
</evidence>
<dbReference type="Pfam" id="PF14479">
    <property type="entry name" value="HeLo"/>
    <property type="match status" value="1"/>
</dbReference>
<reference evidence="2" key="1">
    <citation type="submission" date="2018-12" db="EMBL/GenBank/DDBJ databases">
        <authorList>
            <person name="Syme R.A."/>
            <person name="Farfan-Caceres L."/>
            <person name="Lichtenzveig J."/>
        </authorList>
    </citation>
    <scope>NUCLEOTIDE SEQUENCE</scope>
    <source>
        <strain evidence="2">Al4</strain>
    </source>
</reference>
<accession>A0A8H7J7M3</accession>
<name>A0A8H7J7M3_9PLEO</name>
<dbReference type="Gene3D" id="1.20.120.1020">
    <property type="entry name" value="Prion-inhibition and propagation, HeLo domain"/>
    <property type="match status" value="1"/>
</dbReference>
<sequence length="371" mass="42204">MIGRKSFQDSVDDDKRLSIDFLANPKWKRGQFCWAAKGPIAEKYKDLEPQIRAELNQSRKESSSGVNFSLFMVGTTIKRAKPIIIFSSTDKKSRKDARKAIDRSDLLACTDFELGELRHPPSGGIKPVAMADEWTAQVLSSTSQCEILFDPMERVRLVGIPIFINRFCAPKSLSLPVLLFDDFVPPTTDLNEEKLSISSPRRRANLTVDTTIAQKSEIEVQDTEEYQHSESFPTSATRPLRMRTQPMGPAGFSIGNMSLLFQVFAWSIQGYELIADICRSHKDYKILSRLRLEECCLVNLAKIIKMDYTDENLAVNDVIRSLVIKVMDQQRILLFCFLEQEGKPKVEASLRLLERYRTSLLSRHSSPQSSR</sequence>
<feature type="domain" description="Prion-inhibition and propagation HeLo" evidence="1">
    <location>
        <begin position="251"/>
        <end position="334"/>
    </location>
</feature>
<dbReference type="OrthoDB" id="3559580at2759"/>
<dbReference type="InterPro" id="IPR029498">
    <property type="entry name" value="HeLo_dom"/>
</dbReference>
<organism evidence="2 3">
    <name type="scientific">Ascochyta lentis</name>
    <dbReference type="NCBI Taxonomy" id="205686"/>
    <lineage>
        <taxon>Eukaryota</taxon>
        <taxon>Fungi</taxon>
        <taxon>Dikarya</taxon>
        <taxon>Ascomycota</taxon>
        <taxon>Pezizomycotina</taxon>
        <taxon>Dothideomycetes</taxon>
        <taxon>Pleosporomycetidae</taxon>
        <taxon>Pleosporales</taxon>
        <taxon>Pleosporineae</taxon>
        <taxon>Didymellaceae</taxon>
        <taxon>Ascochyta</taxon>
    </lineage>
</organism>
<proteinExistence type="predicted"/>
<evidence type="ECO:0000313" key="3">
    <source>
        <dbReference type="Proteomes" id="UP000651452"/>
    </source>
</evidence>
<evidence type="ECO:0000313" key="2">
    <source>
        <dbReference type="EMBL" id="KAF9697196.1"/>
    </source>
</evidence>
<dbReference type="InterPro" id="IPR038305">
    <property type="entry name" value="HeLo_sf"/>
</dbReference>